<sequence>ILNGLSRRFIKWVKEGYLLISNSLVTQATIARFHACTMTTKLRWVKGHSGDPGNKGADRLARIASEKTDNGIVDLPILPELRVWGAKLAAMMQSKAYRIIRKIKMQAERYQEELDRRDTNKNITLALMAASDRCGIKGTRDQLWNSIQRKELNRSAQFFMWMLLHDGYTVGRHWKHINGCEDRIECQSFSIEESMTHILTRCDAPGQ</sequence>
<dbReference type="PROSITE" id="PS50879">
    <property type="entry name" value="RNASE_H_1"/>
    <property type="match status" value="1"/>
</dbReference>
<dbReference type="OMA" id="HIMTECE"/>
<dbReference type="Gene3D" id="3.30.420.10">
    <property type="entry name" value="Ribonuclease H-like superfamily/Ribonuclease H"/>
    <property type="match status" value="1"/>
</dbReference>
<keyword evidence="3" id="KW-1185">Reference proteome</keyword>
<dbReference type="Pfam" id="PF00075">
    <property type="entry name" value="RNase_H"/>
    <property type="match status" value="1"/>
</dbReference>
<feature type="non-terminal residue" evidence="2">
    <location>
        <position position="1"/>
    </location>
</feature>
<dbReference type="GO" id="GO:0004523">
    <property type="term" value="F:RNA-DNA hybrid ribonuclease activity"/>
    <property type="evidence" value="ECO:0007669"/>
    <property type="project" value="InterPro"/>
</dbReference>
<evidence type="ECO:0000313" key="2">
    <source>
        <dbReference type="EMBL" id="PBL01905.1"/>
    </source>
</evidence>
<dbReference type="InterPro" id="IPR012337">
    <property type="entry name" value="RNaseH-like_sf"/>
</dbReference>
<dbReference type="GO" id="GO:0003676">
    <property type="term" value="F:nucleic acid binding"/>
    <property type="evidence" value="ECO:0007669"/>
    <property type="project" value="InterPro"/>
</dbReference>
<feature type="non-terminal residue" evidence="2">
    <location>
        <position position="207"/>
    </location>
</feature>
<gene>
    <name evidence="2" type="ORF">ARMGADRAFT_860483</name>
</gene>
<dbReference type="InParanoid" id="A0A2H3E6X9"/>
<dbReference type="SUPFAM" id="SSF53098">
    <property type="entry name" value="Ribonuclease H-like"/>
    <property type="match status" value="1"/>
</dbReference>
<evidence type="ECO:0000313" key="3">
    <source>
        <dbReference type="Proteomes" id="UP000217790"/>
    </source>
</evidence>
<dbReference type="STRING" id="47427.A0A2H3E6X9"/>
<feature type="domain" description="RNase H type-1" evidence="1">
    <location>
        <begin position="1"/>
        <end position="66"/>
    </location>
</feature>
<dbReference type="AlphaFoldDB" id="A0A2H3E6X9"/>
<dbReference type="Proteomes" id="UP000217790">
    <property type="component" value="Unassembled WGS sequence"/>
</dbReference>
<organism evidence="2 3">
    <name type="scientific">Armillaria gallica</name>
    <name type="common">Bulbous honey fungus</name>
    <name type="synonym">Armillaria bulbosa</name>
    <dbReference type="NCBI Taxonomy" id="47427"/>
    <lineage>
        <taxon>Eukaryota</taxon>
        <taxon>Fungi</taxon>
        <taxon>Dikarya</taxon>
        <taxon>Basidiomycota</taxon>
        <taxon>Agaricomycotina</taxon>
        <taxon>Agaricomycetes</taxon>
        <taxon>Agaricomycetidae</taxon>
        <taxon>Agaricales</taxon>
        <taxon>Marasmiineae</taxon>
        <taxon>Physalacriaceae</taxon>
        <taxon>Armillaria</taxon>
    </lineage>
</organism>
<protein>
    <recommendedName>
        <fullName evidence="1">RNase H type-1 domain-containing protein</fullName>
    </recommendedName>
</protein>
<dbReference type="OrthoDB" id="2976650at2759"/>
<evidence type="ECO:0000259" key="1">
    <source>
        <dbReference type="PROSITE" id="PS50879"/>
    </source>
</evidence>
<name>A0A2H3E6X9_ARMGA</name>
<dbReference type="EMBL" id="KZ293645">
    <property type="protein sequence ID" value="PBL01905.1"/>
    <property type="molecule type" value="Genomic_DNA"/>
</dbReference>
<reference evidence="3" key="1">
    <citation type="journal article" date="2017" name="Nat. Ecol. Evol.">
        <title>Genome expansion and lineage-specific genetic innovations in the forest pathogenic fungi Armillaria.</title>
        <authorList>
            <person name="Sipos G."/>
            <person name="Prasanna A.N."/>
            <person name="Walter M.C."/>
            <person name="O'Connor E."/>
            <person name="Balint B."/>
            <person name="Krizsan K."/>
            <person name="Kiss B."/>
            <person name="Hess J."/>
            <person name="Varga T."/>
            <person name="Slot J."/>
            <person name="Riley R."/>
            <person name="Boka B."/>
            <person name="Rigling D."/>
            <person name="Barry K."/>
            <person name="Lee J."/>
            <person name="Mihaltcheva S."/>
            <person name="LaButti K."/>
            <person name="Lipzen A."/>
            <person name="Waldron R."/>
            <person name="Moloney N.M."/>
            <person name="Sperisen C."/>
            <person name="Kredics L."/>
            <person name="Vagvoelgyi C."/>
            <person name="Patrignani A."/>
            <person name="Fitzpatrick D."/>
            <person name="Nagy I."/>
            <person name="Doyle S."/>
            <person name="Anderson J.B."/>
            <person name="Grigoriev I.V."/>
            <person name="Gueldener U."/>
            <person name="Muensterkoetter M."/>
            <person name="Nagy L.G."/>
        </authorList>
    </citation>
    <scope>NUCLEOTIDE SEQUENCE [LARGE SCALE GENOMIC DNA]</scope>
    <source>
        <strain evidence="3">Ar21-2</strain>
    </source>
</reference>
<dbReference type="InterPro" id="IPR002156">
    <property type="entry name" value="RNaseH_domain"/>
</dbReference>
<proteinExistence type="predicted"/>
<accession>A0A2H3E6X9</accession>
<dbReference type="InterPro" id="IPR036397">
    <property type="entry name" value="RNaseH_sf"/>
</dbReference>